<name>A0A2B7Y2A3_9EURO</name>
<dbReference type="Pfam" id="PF14214">
    <property type="entry name" value="Helitron_like_N"/>
    <property type="match status" value="1"/>
</dbReference>
<evidence type="ECO:0000259" key="1">
    <source>
        <dbReference type="Pfam" id="PF14214"/>
    </source>
</evidence>
<dbReference type="AlphaFoldDB" id="A0A2B7Y2A3"/>
<feature type="domain" description="Helitron helicase-like" evidence="1">
    <location>
        <begin position="3"/>
        <end position="93"/>
    </location>
</feature>
<evidence type="ECO:0000313" key="3">
    <source>
        <dbReference type="Proteomes" id="UP000226031"/>
    </source>
</evidence>
<protein>
    <recommendedName>
        <fullName evidence="1">Helitron helicase-like domain-containing protein</fullName>
    </recommendedName>
</protein>
<proteinExistence type="predicted"/>
<accession>A0A2B7Y2A3</accession>
<reference evidence="2 3" key="1">
    <citation type="submission" date="2017-10" db="EMBL/GenBank/DDBJ databases">
        <title>Comparative genomics in systemic dimorphic fungi from Ajellomycetaceae.</title>
        <authorList>
            <person name="Munoz J.F."/>
            <person name="Mcewen J.G."/>
            <person name="Clay O.K."/>
            <person name="Cuomo C.A."/>
        </authorList>
    </citation>
    <scope>NUCLEOTIDE SEQUENCE [LARGE SCALE GENOMIC DNA]</scope>
    <source>
        <strain evidence="2 3">UAMH4076</strain>
    </source>
</reference>
<evidence type="ECO:0000313" key="2">
    <source>
        <dbReference type="EMBL" id="PGH14938.1"/>
    </source>
</evidence>
<organism evidence="2 3">
    <name type="scientific">[Emmonsia] crescens</name>
    <dbReference type="NCBI Taxonomy" id="73230"/>
    <lineage>
        <taxon>Eukaryota</taxon>
        <taxon>Fungi</taxon>
        <taxon>Dikarya</taxon>
        <taxon>Ascomycota</taxon>
        <taxon>Pezizomycotina</taxon>
        <taxon>Eurotiomycetes</taxon>
        <taxon>Eurotiomycetidae</taxon>
        <taxon>Onygenales</taxon>
        <taxon>Ajellomycetaceae</taxon>
        <taxon>Emergomyces</taxon>
    </lineage>
</organism>
<comment type="caution">
    <text evidence="2">The sequence shown here is derived from an EMBL/GenBank/DDBJ whole genome shotgun (WGS) entry which is preliminary data.</text>
</comment>
<dbReference type="Proteomes" id="UP000226031">
    <property type="component" value="Unassembled WGS sequence"/>
</dbReference>
<dbReference type="InterPro" id="IPR025476">
    <property type="entry name" value="Helitron_helicase-like"/>
</dbReference>
<sequence>MNSVFFTLSAADHQWHDLQRHLPRFDEYQRAISDNQRARIVRDNIQNSPHIIAWYLCRRYRLFFKHVIQPKFNVIDYWFRYEWQSRGSGHIHGFFYSSDAPVADMRTETSRRGLAMYWGNAISAVNPNPTRLPDGRHPSSLPFHQQVNSKDYCAALINRFGRHTQHSEAYCLRKDRASGEVKCRFYYPRPLRDEAAICCRNGEPGPPAHKSQWAFSAQRNDPLLQAFSPIVTLGWLANGDLSPSTSIEAVLKYAAKYCTKDEVKSQSYRQIAQTVCSTVTHSRAPCPMTSVVAKVLNRFVGERDWSAQEVCHQLMGEPLVETSRVVVTLYCFPINTGEDTFEITDNDIVRQESIIDKYRVRSPAVELVTLLDYARHYNWSTNRPRPRARPRVISYFPRYPSNREDIKYEDFCRVKMMLHHPFRVVDDLLLAFDEHFTTWTEAYDYCRRHHQGTHAPDTLDATEEETLEEEEFEANEQQVEADLIQEGWEVLAAGVPGHEHVEDEPTDLGLRNMDVEYDWHSHA</sequence>
<dbReference type="EMBL" id="PDND01001179">
    <property type="protein sequence ID" value="PGH14938.1"/>
    <property type="molecule type" value="Genomic_DNA"/>
</dbReference>
<keyword evidence="3" id="KW-1185">Reference proteome</keyword>
<feature type="non-terminal residue" evidence="2">
    <location>
        <position position="523"/>
    </location>
</feature>
<gene>
    <name evidence="2" type="ORF">GX50_09011</name>
</gene>